<dbReference type="Gene3D" id="3.30.830.10">
    <property type="entry name" value="Metalloenzyme, LuxS/M16 peptidase-like"/>
    <property type="match status" value="2"/>
</dbReference>
<evidence type="ECO:0000256" key="3">
    <source>
        <dbReference type="SAM" id="SignalP"/>
    </source>
</evidence>
<feature type="domain" description="Peptidase M16 N-terminal" evidence="4">
    <location>
        <begin position="43"/>
        <end position="148"/>
    </location>
</feature>
<dbReference type="RefSeq" id="WP_273913008.1">
    <property type="nucleotide sequence ID" value="NZ_JAMDGX010000072.1"/>
</dbReference>
<evidence type="ECO:0000313" key="6">
    <source>
        <dbReference type="EMBL" id="MDD0991106.1"/>
    </source>
</evidence>
<dbReference type="InterPro" id="IPR011765">
    <property type="entry name" value="Pept_M16_N"/>
</dbReference>
<evidence type="ECO:0000259" key="4">
    <source>
        <dbReference type="Pfam" id="PF00675"/>
    </source>
</evidence>
<keyword evidence="3" id="KW-0732">Signal</keyword>
<evidence type="ECO:0000256" key="2">
    <source>
        <dbReference type="SAM" id="Phobius"/>
    </source>
</evidence>
<keyword evidence="2" id="KW-0812">Transmembrane</keyword>
<protein>
    <submittedName>
        <fullName evidence="6">Insulinase family protein</fullName>
    </submittedName>
</protein>
<organism evidence="6 7">
    <name type="scientific">Pseudomonas fontis</name>
    <dbReference type="NCBI Taxonomy" id="2942633"/>
    <lineage>
        <taxon>Bacteria</taxon>
        <taxon>Pseudomonadati</taxon>
        <taxon>Pseudomonadota</taxon>
        <taxon>Gammaproteobacteria</taxon>
        <taxon>Pseudomonadales</taxon>
        <taxon>Pseudomonadaceae</taxon>
        <taxon>Pseudomonas</taxon>
    </lineage>
</organism>
<dbReference type="Proteomes" id="UP001148203">
    <property type="component" value="Unassembled WGS sequence"/>
</dbReference>
<dbReference type="InterPro" id="IPR007863">
    <property type="entry name" value="Peptidase_M16_C"/>
</dbReference>
<reference evidence="6 7" key="1">
    <citation type="submission" date="2022-05" db="EMBL/GenBank/DDBJ databases">
        <title>Novel Pseudomonas spp. Isolated from a Rainbow Trout Aquaculture Facility.</title>
        <authorList>
            <person name="Testerman T."/>
            <person name="Graf J."/>
        </authorList>
    </citation>
    <scope>NUCLEOTIDE SEQUENCE [LARGE SCALE GENOMIC DNA]</scope>
    <source>
        <strain evidence="6 7">ID681</strain>
    </source>
</reference>
<comment type="caution">
    <text evidence="6">The sequence shown here is derived from an EMBL/GenBank/DDBJ whole genome shotgun (WGS) entry which is preliminary data.</text>
</comment>
<name>A0ABT5NSG0_9PSED</name>
<dbReference type="PANTHER" id="PTHR11851:SF49">
    <property type="entry name" value="MITOCHONDRIAL-PROCESSING PEPTIDASE SUBUNIT ALPHA"/>
    <property type="match status" value="1"/>
</dbReference>
<keyword evidence="2" id="KW-0472">Membrane</keyword>
<sequence length="457" mass="51422">MRCLLFVCLLLGCSSSFALDRSRVEGYLLPNGLQVLLKPGYERDHVSIRLVVGIGFDDFPCHQQELPHLLEHLLFSGIDDSGEGGLEERMQALGGEWNAYTSSADTTFVIEAPARNQRKVLDLLLAVINDTQLDEDDLANAKQIVTREDGGHYTHLQRWLDRQDLGHGASDQLAVELGLKCAERSAVDDMTLKQVEDVRQHWYAANNMTLIVVGGLDKLLPAYLERAYGELQPVEPEERRGLDGVSHKAEARRELNRGWLGDGARLHWLFVEPVLDDKHDQTYDLLQRYLDWALYSELRLKHGLSYGPWSDRESFGDSGLLSLNADVDRDQVEEAEQILAGLIQQLRKDGLDPATFERIRQAAIDREAWTSQGNSALADYYWGALNAYAEGRFDDPARRLRQVSLEEANAALRQLFAEPGYVRVEKPVFGYDGVIGLGVLGAGLLLALGLIWRRRHH</sequence>
<evidence type="ECO:0000313" key="7">
    <source>
        <dbReference type="Proteomes" id="UP001148203"/>
    </source>
</evidence>
<comment type="similarity">
    <text evidence="1">Belongs to the peptidase M16 family.</text>
</comment>
<dbReference type="InterPro" id="IPR050361">
    <property type="entry name" value="MPP/UQCRC_Complex"/>
</dbReference>
<evidence type="ECO:0000256" key="1">
    <source>
        <dbReference type="ARBA" id="ARBA00007261"/>
    </source>
</evidence>
<feature type="transmembrane region" description="Helical" evidence="2">
    <location>
        <begin position="428"/>
        <end position="452"/>
    </location>
</feature>
<dbReference type="Pfam" id="PF00675">
    <property type="entry name" value="Peptidase_M16"/>
    <property type="match status" value="1"/>
</dbReference>
<dbReference type="SUPFAM" id="SSF63411">
    <property type="entry name" value="LuxS/MPP-like metallohydrolase"/>
    <property type="match status" value="2"/>
</dbReference>
<feature type="chain" id="PRO_5047176942" evidence="3">
    <location>
        <begin position="19"/>
        <end position="457"/>
    </location>
</feature>
<proteinExistence type="inferred from homology"/>
<dbReference type="Pfam" id="PF05193">
    <property type="entry name" value="Peptidase_M16_C"/>
    <property type="match status" value="1"/>
</dbReference>
<gene>
    <name evidence="6" type="ORF">M5G11_11215</name>
</gene>
<dbReference type="InterPro" id="IPR011249">
    <property type="entry name" value="Metalloenz_LuxS/M16"/>
</dbReference>
<dbReference type="EMBL" id="JAMDGY010000026">
    <property type="protein sequence ID" value="MDD0991106.1"/>
    <property type="molecule type" value="Genomic_DNA"/>
</dbReference>
<feature type="signal peptide" evidence="3">
    <location>
        <begin position="1"/>
        <end position="18"/>
    </location>
</feature>
<accession>A0ABT5NSG0</accession>
<dbReference type="PANTHER" id="PTHR11851">
    <property type="entry name" value="METALLOPROTEASE"/>
    <property type="match status" value="1"/>
</dbReference>
<feature type="domain" description="Peptidase M16 C-terminal" evidence="5">
    <location>
        <begin position="190"/>
        <end position="362"/>
    </location>
</feature>
<evidence type="ECO:0000259" key="5">
    <source>
        <dbReference type="Pfam" id="PF05193"/>
    </source>
</evidence>
<keyword evidence="7" id="KW-1185">Reference proteome</keyword>
<keyword evidence="2" id="KW-1133">Transmembrane helix</keyword>